<name>A0AC34GHN4_9BILA</name>
<evidence type="ECO:0000313" key="2">
    <source>
        <dbReference type="WBParaSite" id="ES5_v2.g29230.t1"/>
    </source>
</evidence>
<dbReference type="Proteomes" id="UP000887579">
    <property type="component" value="Unplaced"/>
</dbReference>
<organism evidence="1 2">
    <name type="scientific">Panagrolaimus sp. ES5</name>
    <dbReference type="NCBI Taxonomy" id="591445"/>
    <lineage>
        <taxon>Eukaryota</taxon>
        <taxon>Metazoa</taxon>
        <taxon>Ecdysozoa</taxon>
        <taxon>Nematoda</taxon>
        <taxon>Chromadorea</taxon>
        <taxon>Rhabditida</taxon>
        <taxon>Tylenchina</taxon>
        <taxon>Panagrolaimomorpha</taxon>
        <taxon>Panagrolaimoidea</taxon>
        <taxon>Panagrolaimidae</taxon>
        <taxon>Panagrolaimus</taxon>
    </lineage>
</organism>
<accession>A0AC34GHN4</accession>
<evidence type="ECO:0000313" key="1">
    <source>
        <dbReference type="Proteomes" id="UP000887579"/>
    </source>
</evidence>
<proteinExistence type="predicted"/>
<reference evidence="2" key="1">
    <citation type="submission" date="2022-11" db="UniProtKB">
        <authorList>
            <consortium name="WormBaseParasite"/>
        </authorList>
    </citation>
    <scope>IDENTIFICATION</scope>
</reference>
<sequence length="170" mass="19073">MYRNKNSTEMEKAKTVQIGDELEHVWTCSNLRANQFIFVHDCFVNPEFSLGNDPPLIDSNGCAVDETGIGEIKYSSDGKTATSKHLAYKFADYPNLLFKCSITICKAYSCKFTDGTSISLPLNCAQKRSPRATKFLSQNNKNNSIELSEIVNVEEVLTHEALDREDPHSK</sequence>
<dbReference type="WBParaSite" id="ES5_v2.g29230.t1">
    <property type="protein sequence ID" value="ES5_v2.g29230.t1"/>
    <property type="gene ID" value="ES5_v2.g29230"/>
</dbReference>
<protein>
    <submittedName>
        <fullName evidence="2">ZP domain-containing protein</fullName>
    </submittedName>
</protein>